<feature type="compositionally biased region" description="Basic residues" evidence="1">
    <location>
        <begin position="359"/>
        <end position="368"/>
    </location>
</feature>
<evidence type="ECO:0000313" key="3">
    <source>
        <dbReference type="Proteomes" id="UP001470023"/>
    </source>
</evidence>
<organism evidence="2 3">
    <name type="scientific">Streptomyces sp. 900105245</name>
    <dbReference type="NCBI Taxonomy" id="3154379"/>
    <lineage>
        <taxon>Bacteria</taxon>
        <taxon>Bacillati</taxon>
        <taxon>Actinomycetota</taxon>
        <taxon>Actinomycetes</taxon>
        <taxon>Kitasatosporales</taxon>
        <taxon>Streptomycetaceae</taxon>
        <taxon>Streptomyces</taxon>
    </lineage>
</organism>
<evidence type="ECO:0000313" key="2">
    <source>
        <dbReference type="EMBL" id="MER6431931.1"/>
    </source>
</evidence>
<protein>
    <recommendedName>
        <fullName evidence="4">DUF222 domain-containing protein</fullName>
    </recommendedName>
</protein>
<proteinExistence type="predicted"/>
<dbReference type="EMBL" id="JBEPAZ010000034">
    <property type="protein sequence ID" value="MER6431931.1"/>
    <property type="molecule type" value="Genomic_DNA"/>
</dbReference>
<feature type="region of interest" description="Disordered" evidence="1">
    <location>
        <begin position="271"/>
        <end position="450"/>
    </location>
</feature>
<accession>A0ABV1UFB8</accession>
<gene>
    <name evidence="2" type="ORF">ABT272_30040</name>
</gene>
<evidence type="ECO:0000256" key="1">
    <source>
        <dbReference type="SAM" id="MobiDB-lite"/>
    </source>
</evidence>
<evidence type="ECO:0008006" key="4">
    <source>
        <dbReference type="Google" id="ProtNLM"/>
    </source>
</evidence>
<keyword evidence="3" id="KW-1185">Reference proteome</keyword>
<dbReference type="RefSeq" id="WP_352064863.1">
    <property type="nucleotide sequence ID" value="NZ_JBEPAZ010000034.1"/>
</dbReference>
<name>A0ABV1UFB8_9ACTN</name>
<reference evidence="2 3" key="1">
    <citation type="submission" date="2024-06" db="EMBL/GenBank/DDBJ databases">
        <title>The Natural Products Discovery Center: Release of the First 8490 Sequenced Strains for Exploring Actinobacteria Biosynthetic Diversity.</title>
        <authorList>
            <person name="Kalkreuter E."/>
            <person name="Kautsar S.A."/>
            <person name="Yang D."/>
            <person name="Bader C.D."/>
            <person name="Teijaro C.N."/>
            <person name="Fluegel L."/>
            <person name="Davis C.M."/>
            <person name="Simpson J.R."/>
            <person name="Lauterbach L."/>
            <person name="Steele A.D."/>
            <person name="Gui C."/>
            <person name="Meng S."/>
            <person name="Li G."/>
            <person name="Viehrig K."/>
            <person name="Ye F."/>
            <person name="Su P."/>
            <person name="Kiefer A.F."/>
            <person name="Nichols A."/>
            <person name="Cepeda A.J."/>
            <person name="Yan W."/>
            <person name="Fan B."/>
            <person name="Jiang Y."/>
            <person name="Adhikari A."/>
            <person name="Zheng C.-J."/>
            <person name="Schuster L."/>
            <person name="Cowan T.M."/>
            <person name="Smanski M.J."/>
            <person name="Chevrette M.G."/>
            <person name="De Carvalho L.P.S."/>
            <person name="Shen B."/>
        </authorList>
    </citation>
    <scope>NUCLEOTIDE SEQUENCE [LARGE SCALE GENOMIC DNA]</scope>
    <source>
        <strain evidence="2 3">NPDC001166</strain>
    </source>
</reference>
<sequence>MAEAHPEPGHGANMAARAYLRRLSLIGPAGEPRLLDDAAAALAEVVTAAEQQPGRTPAPSATAGQAPAIPGYPKRLEGDLQAAAQWRLISPAARRAAEQTMDRLICATTVLAEATAAADVHQPFSPQQDAALLSRGSLHQDLEELTARHALLMHAGVLADAEAAAEPAKHAAVVAAAQATEVERQPGTAAEMAAARDAFMVHVNEAEDRIAKTLTEQRRLTVEALGRIFPYAVTSTGRHTVRRNLLENSGLGLDAYHQGYRAMRAPAGLRVRKRPTAAARCPSAARPFRMTTSSRPAQRCSEPRPASPTCASAVPTPSAHSGPSTAQCITDRLGPRRRPHAPPGSPRSPGTHRSDRARRTTHPARRWCRGTGSPGPPLLRTAAAGRTPSLTAQRRRPHPLPAPPGHPVRADTPAALRCEARRAPCPPASGQVPTYRRPAGSGSGSPRAAF</sequence>
<dbReference type="Proteomes" id="UP001470023">
    <property type="component" value="Unassembled WGS sequence"/>
</dbReference>
<comment type="caution">
    <text evidence="2">The sequence shown here is derived from an EMBL/GenBank/DDBJ whole genome shotgun (WGS) entry which is preliminary data.</text>
</comment>
<feature type="compositionally biased region" description="Polar residues" evidence="1">
    <location>
        <begin position="318"/>
        <end position="328"/>
    </location>
</feature>